<dbReference type="Proteomes" id="UP000061432">
    <property type="component" value="Plasmid pMaq22A_2p"/>
</dbReference>
<accession>A0A0C6FT58</accession>
<dbReference type="KEGG" id="maqu:Maq22A_2p42620"/>
<keyword evidence="1" id="KW-0614">Plasmid</keyword>
<dbReference type="PATRIC" id="fig|270351.10.peg.7439"/>
<organism evidence="1 2">
    <name type="scientific">Methylobacterium aquaticum</name>
    <dbReference type="NCBI Taxonomy" id="270351"/>
    <lineage>
        <taxon>Bacteria</taxon>
        <taxon>Pseudomonadati</taxon>
        <taxon>Pseudomonadota</taxon>
        <taxon>Alphaproteobacteria</taxon>
        <taxon>Hyphomicrobiales</taxon>
        <taxon>Methylobacteriaceae</taxon>
        <taxon>Methylobacterium</taxon>
    </lineage>
</organism>
<dbReference type="AlphaFoldDB" id="A0A0C6FT58"/>
<evidence type="ECO:0000313" key="1">
    <source>
        <dbReference type="EMBL" id="BAQ50252.1"/>
    </source>
</evidence>
<evidence type="ECO:0000313" key="2">
    <source>
        <dbReference type="Proteomes" id="UP000061432"/>
    </source>
</evidence>
<dbReference type="EMBL" id="AP014706">
    <property type="protein sequence ID" value="BAQ50252.1"/>
    <property type="molecule type" value="Genomic_DNA"/>
</dbReference>
<geneLocation type="plasmid" evidence="2">
    <name>pMaq22A_2p DNA</name>
</geneLocation>
<evidence type="ECO:0008006" key="3">
    <source>
        <dbReference type="Google" id="ProtNLM"/>
    </source>
</evidence>
<gene>
    <name evidence="1" type="ORF">Maq22A_2p42620</name>
</gene>
<reference evidence="2" key="2">
    <citation type="submission" date="2015-01" db="EMBL/GenBank/DDBJ databases">
        <title>Complete genome sequence of Methylobacterium aquaticum strain 22A.</title>
        <authorList>
            <person name="Tani A."/>
            <person name="Ogura Y."/>
            <person name="Hayashi T."/>
        </authorList>
    </citation>
    <scope>NUCLEOTIDE SEQUENCE [LARGE SCALE GENOMIC DNA]</scope>
    <source>
        <strain evidence="2">MA-22A</strain>
        <plasmid evidence="2">Plasmid pMaq22A_2p DNA</plasmid>
    </source>
</reference>
<proteinExistence type="predicted"/>
<name>A0A0C6FT58_9HYPH</name>
<protein>
    <recommendedName>
        <fullName evidence="3">Transposase IS66</fullName>
    </recommendedName>
</protein>
<reference evidence="1 2" key="1">
    <citation type="journal article" date="2015" name="Genome Announc.">
        <title>Complete Genome Sequence of Methylobacterium aquaticum Strain 22A, Isolated from Racomitrium japonicum Moss.</title>
        <authorList>
            <person name="Tani A."/>
            <person name="Ogura Y."/>
            <person name="Hayashi T."/>
            <person name="Kimbara K."/>
        </authorList>
    </citation>
    <scope>NUCLEOTIDE SEQUENCE [LARGE SCALE GENOMIC DNA]</scope>
    <source>
        <strain evidence="1 2">MA-22A</strain>
        <plasmid evidence="2">Plasmid pMaq22A_2p DNA</plasmid>
    </source>
</reference>
<sequence>MHPVAPSRAALMVSKVKAGHRPAVRTSDRYLAQRGLSERQQTCLAHLARDVSRWLTELAALTLGASGASCSSTSTPS</sequence>